<evidence type="ECO:0000256" key="2">
    <source>
        <dbReference type="SAM" id="Phobius"/>
    </source>
</evidence>
<dbReference type="InterPro" id="IPR023210">
    <property type="entry name" value="NADP_OxRdtase_dom"/>
</dbReference>
<keyword evidence="2" id="KW-0472">Membrane</keyword>
<evidence type="ECO:0000256" key="1">
    <source>
        <dbReference type="ARBA" id="ARBA00023002"/>
    </source>
</evidence>
<proteinExistence type="predicted"/>
<accession>A0A8X7MQG1</accession>
<dbReference type="SUPFAM" id="SSF103473">
    <property type="entry name" value="MFS general substrate transporter"/>
    <property type="match status" value="1"/>
</dbReference>
<dbReference type="InterPro" id="IPR036812">
    <property type="entry name" value="NAD(P)_OxRdtase_dom_sf"/>
</dbReference>
<dbReference type="EMBL" id="LWDE02000730">
    <property type="protein sequence ID" value="KAE8245462.1"/>
    <property type="molecule type" value="Genomic_DNA"/>
</dbReference>
<organism evidence="4 5">
    <name type="scientific">Tilletia controversa</name>
    <name type="common">dwarf bunt fungus</name>
    <dbReference type="NCBI Taxonomy" id="13291"/>
    <lineage>
        <taxon>Eukaryota</taxon>
        <taxon>Fungi</taxon>
        <taxon>Dikarya</taxon>
        <taxon>Basidiomycota</taxon>
        <taxon>Ustilaginomycotina</taxon>
        <taxon>Exobasidiomycetes</taxon>
        <taxon>Tilletiales</taxon>
        <taxon>Tilletiaceae</taxon>
        <taxon>Tilletia</taxon>
    </lineage>
</organism>
<name>A0A8X7MQG1_9BASI</name>
<sequence>MPVPTFKLNNGVEIPAVQMGVWQGRFDGGTTGLDEAVEVGYRAFDTAMLYKNEAVVGQAIRNSGIPRSEFFVTTKLANDDHHRVPEAFQTSLKELNLEDPLDLWLMHWPGGRKGNVSYDGPPGGPTFNETWAEMEKVYDTKRVRAIGVSNFSIRTLEELFKTARIIPAVNQVEGHPYLPDEELKAYCDSKGIHLTYYSPLGSNVGDSVSPILGDKDLKAVAEAHNVSVGQIALSWAVQRGISVAPRSTNKDRMKQNLTLVQLSDEEIDRINNIHKSDPSRHTRLCNVAWNKEKETAGGITYAWDDSRIIDLIIGFVVIGLAFCADQVYQGERATIPLRILKNRTVGFGSLVKFCVAAAYVSLLYFLPIYFQSVQRSSAIRSGVQTLPLIMAVIVFMTATGIMLLAGIGPGVAWMLPFIAASITLAPEDIKLGSVIVMFFQTLGGTMSVSIAQSCSRASSSSSSVQS</sequence>
<keyword evidence="2" id="KW-1133">Transmembrane helix</keyword>
<evidence type="ECO:0000313" key="4">
    <source>
        <dbReference type="EMBL" id="KAE8245462.1"/>
    </source>
</evidence>
<dbReference type="InterPro" id="IPR036259">
    <property type="entry name" value="MFS_trans_sf"/>
</dbReference>
<dbReference type="AlphaFoldDB" id="A0A8X7MQG1"/>
<dbReference type="PRINTS" id="PR00069">
    <property type="entry name" value="ALDKETRDTASE"/>
</dbReference>
<dbReference type="SUPFAM" id="SSF51430">
    <property type="entry name" value="NAD(P)-linked oxidoreductase"/>
    <property type="match status" value="1"/>
</dbReference>
<feature type="transmembrane region" description="Helical" evidence="2">
    <location>
        <begin position="390"/>
        <end position="419"/>
    </location>
</feature>
<keyword evidence="1" id="KW-0560">Oxidoreductase</keyword>
<dbReference type="Proteomes" id="UP000077684">
    <property type="component" value="Unassembled WGS sequence"/>
</dbReference>
<reference evidence="4" key="2">
    <citation type="journal article" date="2019" name="IMA Fungus">
        <title>Genome sequencing and comparison of five Tilletia species to identify candidate genes for the detection of regulated species infecting wheat.</title>
        <authorList>
            <person name="Nguyen H.D.T."/>
            <person name="Sultana T."/>
            <person name="Kesanakurti P."/>
            <person name="Hambleton S."/>
        </authorList>
    </citation>
    <scope>NUCLEOTIDE SEQUENCE</scope>
    <source>
        <strain evidence="4">DAOMC 236426</strain>
    </source>
</reference>
<comment type="caution">
    <text evidence="4">The sequence shown here is derived from an EMBL/GenBank/DDBJ whole genome shotgun (WGS) entry which is preliminary data.</text>
</comment>
<dbReference type="FunFam" id="3.20.20.100:FF:000002">
    <property type="entry name" value="2,5-diketo-D-gluconic acid reductase A"/>
    <property type="match status" value="1"/>
</dbReference>
<dbReference type="InterPro" id="IPR020471">
    <property type="entry name" value="AKR"/>
</dbReference>
<feature type="transmembrane region" description="Helical" evidence="2">
    <location>
        <begin position="349"/>
        <end position="370"/>
    </location>
</feature>
<dbReference type="Pfam" id="PF00248">
    <property type="entry name" value="Aldo_ket_red"/>
    <property type="match status" value="1"/>
</dbReference>
<dbReference type="PANTHER" id="PTHR11732">
    <property type="entry name" value="ALDO/KETO REDUCTASE"/>
    <property type="match status" value="1"/>
</dbReference>
<reference evidence="4" key="1">
    <citation type="submission" date="2016-04" db="EMBL/GenBank/DDBJ databases">
        <authorList>
            <person name="Nguyen H.D."/>
            <person name="Samba Siva P."/>
            <person name="Cullis J."/>
            <person name="Levesque C.A."/>
            <person name="Hambleton S."/>
        </authorList>
    </citation>
    <scope>NUCLEOTIDE SEQUENCE</scope>
    <source>
        <strain evidence="4">DAOMC 236426</strain>
    </source>
</reference>
<dbReference type="GO" id="GO:0016616">
    <property type="term" value="F:oxidoreductase activity, acting on the CH-OH group of donors, NAD or NADP as acceptor"/>
    <property type="evidence" value="ECO:0007669"/>
    <property type="project" value="UniProtKB-ARBA"/>
</dbReference>
<keyword evidence="2" id="KW-0812">Transmembrane</keyword>
<evidence type="ECO:0000313" key="5">
    <source>
        <dbReference type="Proteomes" id="UP000077684"/>
    </source>
</evidence>
<evidence type="ECO:0000259" key="3">
    <source>
        <dbReference type="Pfam" id="PF00248"/>
    </source>
</evidence>
<gene>
    <name evidence="4" type="ORF">A4X06_0g5677</name>
</gene>
<keyword evidence="5" id="KW-1185">Reference proteome</keyword>
<protein>
    <recommendedName>
        <fullName evidence="3">NADP-dependent oxidoreductase domain-containing protein</fullName>
    </recommendedName>
</protein>
<dbReference type="Gene3D" id="3.20.20.100">
    <property type="entry name" value="NADP-dependent oxidoreductase domain"/>
    <property type="match status" value="1"/>
</dbReference>
<dbReference type="InterPro" id="IPR018170">
    <property type="entry name" value="Aldo/ket_reductase_CS"/>
</dbReference>
<dbReference type="PROSITE" id="PS00062">
    <property type="entry name" value="ALDOKETO_REDUCTASE_2"/>
    <property type="match status" value="1"/>
</dbReference>
<dbReference type="CDD" id="cd19071">
    <property type="entry name" value="AKR_AKR1-5-like"/>
    <property type="match status" value="1"/>
</dbReference>
<feature type="domain" description="NADP-dependent oxidoreductase" evidence="3">
    <location>
        <begin position="33"/>
        <end position="273"/>
    </location>
</feature>
<dbReference type="PROSITE" id="PS00798">
    <property type="entry name" value="ALDOKETO_REDUCTASE_1"/>
    <property type="match status" value="1"/>
</dbReference>